<keyword evidence="2" id="KW-1185">Reference proteome</keyword>
<dbReference type="HOGENOM" id="CLU_1321919_0_0_1"/>
<accession>G0MU78</accession>
<proteinExistence type="predicted"/>
<dbReference type="AlphaFoldDB" id="G0MU78"/>
<dbReference type="EMBL" id="GL379812">
    <property type="protein sequence ID" value="EGT44100.1"/>
    <property type="molecule type" value="Genomic_DNA"/>
</dbReference>
<gene>
    <name evidence="1" type="ORF">CAEBREN_31201</name>
</gene>
<evidence type="ECO:0000313" key="2">
    <source>
        <dbReference type="Proteomes" id="UP000008068"/>
    </source>
</evidence>
<sequence length="208" mass="24603">MKTVHSGDFDSYYTKNDDLVPFVSYSLNKKSRWKNTNALELLEELQNGNSEVFVIERIDIHCSPYRCYVPFPQYFKYFPIQNLHTLNNSCYEHISVNSALGQPLKSLLLENRLPMKPKSNDLLIHEPSKVAVNLIRPPKNFEKLRSRYFYSGRGDAKDYRADVYKKRFKAIDDMVFEVKYDQLDVEDEVMDTFEDDYLFNEKLIRPSQ</sequence>
<protein>
    <submittedName>
        <fullName evidence="1">Uncharacterized protein</fullName>
    </submittedName>
</protein>
<name>G0MU78_CAEBE</name>
<evidence type="ECO:0000313" key="1">
    <source>
        <dbReference type="EMBL" id="EGT44100.1"/>
    </source>
</evidence>
<dbReference type="Proteomes" id="UP000008068">
    <property type="component" value="Unassembled WGS sequence"/>
</dbReference>
<dbReference type="InParanoid" id="G0MU78"/>
<dbReference type="eggNOG" id="ENOG502TJNJ">
    <property type="taxonomic scope" value="Eukaryota"/>
</dbReference>
<dbReference type="STRING" id="135651.G0MU78"/>
<organism evidence="2">
    <name type="scientific">Caenorhabditis brenneri</name>
    <name type="common">Nematode worm</name>
    <dbReference type="NCBI Taxonomy" id="135651"/>
    <lineage>
        <taxon>Eukaryota</taxon>
        <taxon>Metazoa</taxon>
        <taxon>Ecdysozoa</taxon>
        <taxon>Nematoda</taxon>
        <taxon>Chromadorea</taxon>
        <taxon>Rhabditida</taxon>
        <taxon>Rhabditina</taxon>
        <taxon>Rhabditomorpha</taxon>
        <taxon>Rhabditoidea</taxon>
        <taxon>Rhabditidae</taxon>
        <taxon>Peloderinae</taxon>
        <taxon>Caenorhabditis</taxon>
    </lineage>
</organism>
<reference evidence="2" key="1">
    <citation type="submission" date="2011-07" db="EMBL/GenBank/DDBJ databases">
        <authorList>
            <consortium name="Caenorhabditis brenneri Sequencing and Analysis Consortium"/>
            <person name="Wilson R.K."/>
        </authorList>
    </citation>
    <scope>NUCLEOTIDE SEQUENCE [LARGE SCALE GENOMIC DNA]</scope>
    <source>
        <strain evidence="2">PB2801</strain>
    </source>
</reference>